<proteinExistence type="inferred from homology"/>
<evidence type="ECO:0000256" key="4">
    <source>
        <dbReference type="ARBA" id="ARBA00012839"/>
    </source>
</evidence>
<evidence type="ECO:0000256" key="6">
    <source>
        <dbReference type="ARBA" id="ARBA00022679"/>
    </source>
</evidence>
<dbReference type="OrthoDB" id="292747at2759"/>
<dbReference type="Pfam" id="PF02366">
    <property type="entry name" value="PMT"/>
    <property type="match status" value="1"/>
</dbReference>
<comment type="catalytic activity">
    <reaction evidence="13 14">
        <text>a di-trans,poly-cis-dolichyl beta-D-mannosyl phosphate + L-seryl-[protein] = 3-O-(alpha-D-mannosyl)-L-seryl-[protein] + a di-trans,poly-cis-dolichyl phosphate + H(+)</text>
        <dbReference type="Rhea" id="RHEA:17377"/>
        <dbReference type="Rhea" id="RHEA-COMP:9863"/>
        <dbReference type="Rhea" id="RHEA-COMP:13546"/>
        <dbReference type="Rhea" id="RHEA-COMP:19498"/>
        <dbReference type="Rhea" id="RHEA-COMP:19501"/>
        <dbReference type="ChEBI" id="CHEBI:15378"/>
        <dbReference type="ChEBI" id="CHEBI:29999"/>
        <dbReference type="ChEBI" id="CHEBI:57683"/>
        <dbReference type="ChEBI" id="CHEBI:58211"/>
        <dbReference type="ChEBI" id="CHEBI:137321"/>
        <dbReference type="EC" id="2.4.1.109"/>
    </reaction>
</comment>
<keyword evidence="5 14" id="KW-0328">Glycosyltransferase</keyword>
<evidence type="ECO:0000256" key="9">
    <source>
        <dbReference type="ARBA" id="ARBA00022824"/>
    </source>
</evidence>
<feature type="domain" description="MIR" evidence="16">
    <location>
        <begin position="503"/>
        <end position="565"/>
    </location>
</feature>
<feature type="domain" description="MIR" evidence="16">
    <location>
        <begin position="372"/>
        <end position="426"/>
    </location>
</feature>
<evidence type="ECO:0000256" key="8">
    <source>
        <dbReference type="ARBA" id="ARBA00022737"/>
    </source>
</evidence>
<comment type="catalytic activity">
    <reaction evidence="12 14">
        <text>a di-trans,poly-cis-dolichyl beta-D-mannosyl phosphate + L-threonyl-[protein] = 3-O-(alpha-D-mannosyl)-L-threonyl-[protein] + a di-trans,poly-cis-dolichyl phosphate + H(+)</text>
        <dbReference type="Rhea" id="RHEA:53396"/>
        <dbReference type="Rhea" id="RHEA-COMP:11060"/>
        <dbReference type="Rhea" id="RHEA-COMP:13547"/>
        <dbReference type="Rhea" id="RHEA-COMP:19498"/>
        <dbReference type="Rhea" id="RHEA-COMP:19501"/>
        <dbReference type="ChEBI" id="CHEBI:15378"/>
        <dbReference type="ChEBI" id="CHEBI:30013"/>
        <dbReference type="ChEBI" id="CHEBI:57683"/>
        <dbReference type="ChEBI" id="CHEBI:58211"/>
        <dbReference type="ChEBI" id="CHEBI:137323"/>
        <dbReference type="EC" id="2.4.1.109"/>
    </reaction>
</comment>
<protein>
    <recommendedName>
        <fullName evidence="4 14">Dolichyl-phosphate-mannose--protein mannosyltransferase</fullName>
        <ecNumber evidence="4 14">2.4.1.109</ecNumber>
    </recommendedName>
</protein>
<comment type="caution">
    <text evidence="17">The sequence shown here is derived from an EMBL/GenBank/DDBJ whole genome shotgun (WGS) entry which is preliminary data.</text>
</comment>
<keyword evidence="8" id="KW-0677">Repeat</keyword>
<evidence type="ECO:0000256" key="10">
    <source>
        <dbReference type="ARBA" id="ARBA00022989"/>
    </source>
</evidence>
<comment type="subcellular location">
    <subcellularLocation>
        <location evidence="1 14">Endoplasmic reticulum membrane</location>
        <topology evidence="1 14">Multi-pass membrane protein</topology>
    </subcellularLocation>
</comment>
<keyword evidence="11 14" id="KW-0472">Membrane</keyword>
<keyword evidence="9 14" id="KW-0256">Endoplasmic reticulum</keyword>
<dbReference type="GO" id="GO:0005789">
    <property type="term" value="C:endoplasmic reticulum membrane"/>
    <property type="evidence" value="ECO:0007669"/>
    <property type="project" value="UniProtKB-SubCell"/>
</dbReference>
<dbReference type="Pfam" id="PF02815">
    <property type="entry name" value="MIR"/>
    <property type="match status" value="1"/>
</dbReference>
<keyword evidence="18" id="KW-1185">Reference proteome</keyword>
<evidence type="ECO:0000256" key="15">
    <source>
        <dbReference type="SAM" id="MobiDB-lite"/>
    </source>
</evidence>
<dbReference type="PANTHER" id="PTHR10050:SF46">
    <property type="entry name" value="PROTEIN O-MANNOSYL-TRANSFERASE 2"/>
    <property type="match status" value="1"/>
</dbReference>
<dbReference type="Proteomes" id="UP001143981">
    <property type="component" value="Unassembled WGS sequence"/>
</dbReference>
<accession>A0A9W8D0C8</accession>
<feature type="transmembrane region" description="Helical" evidence="14">
    <location>
        <begin position="319"/>
        <end position="346"/>
    </location>
</feature>
<comment type="similarity">
    <text evidence="3 14">Belongs to the glycosyltransferase 39 family.</text>
</comment>
<dbReference type="PANTHER" id="PTHR10050">
    <property type="entry name" value="DOLICHYL-PHOSPHATE-MANNOSE--PROTEIN MANNOSYLTRANSFERASE"/>
    <property type="match status" value="1"/>
</dbReference>
<comment type="function">
    <text evidence="14">Transfers mannose from Dol-P-mannose to Ser or Thr residues on proteins.</text>
</comment>
<evidence type="ECO:0000256" key="14">
    <source>
        <dbReference type="RuleBase" id="RU367007"/>
    </source>
</evidence>
<evidence type="ECO:0000256" key="7">
    <source>
        <dbReference type="ARBA" id="ARBA00022692"/>
    </source>
</evidence>
<feature type="transmembrane region" description="Helical" evidence="14">
    <location>
        <begin position="710"/>
        <end position="728"/>
    </location>
</feature>
<dbReference type="PROSITE" id="PS50919">
    <property type="entry name" value="MIR"/>
    <property type="match status" value="2"/>
</dbReference>
<dbReference type="Gene3D" id="2.80.10.50">
    <property type="match status" value="1"/>
</dbReference>
<evidence type="ECO:0000256" key="1">
    <source>
        <dbReference type="ARBA" id="ARBA00004477"/>
    </source>
</evidence>
<feature type="transmembrane region" description="Helical" evidence="14">
    <location>
        <begin position="238"/>
        <end position="255"/>
    </location>
</feature>
<dbReference type="Pfam" id="PF16192">
    <property type="entry name" value="PMT_4TMC"/>
    <property type="match status" value="1"/>
</dbReference>
<dbReference type="InterPro" id="IPR016093">
    <property type="entry name" value="MIR_motif"/>
</dbReference>
<gene>
    <name evidence="17" type="primary">PMT2_1</name>
    <name evidence="17" type="ORF">LPJ61_000625</name>
</gene>
<evidence type="ECO:0000256" key="13">
    <source>
        <dbReference type="ARBA" id="ARBA00045102"/>
    </source>
</evidence>
<evidence type="ECO:0000256" key="11">
    <source>
        <dbReference type="ARBA" id="ARBA00023136"/>
    </source>
</evidence>
<evidence type="ECO:0000256" key="2">
    <source>
        <dbReference type="ARBA" id="ARBA00004922"/>
    </source>
</evidence>
<sequence>MEPRTLKQRARPGHDDAEVHVVISNDYADKPKPDTGAGAGVAASGAGSRTYGAYPALRISAPGGGGGGGSSSSDDPTDFSAVALDAGVGGILRSRDVAITAALTLAALVTRLWRIGRRPNVSWDEAHFGKFGAYYINHTFYHDVHPPLAKMLVALAEVVAGHNGSFNFKSGTSYPAHVDYTLMRMQLAMYGIALVPLAYLTCLHLHMTRPMATLAACFVLFDNAICVMSRFILLDEPLLFFTALTLLSAAAFQHVNKHGRAYSRRWWAWLAMTGFSLGCVMSSKWVGLFCVIMVGVATVDDLFRKYCDRMPWEDLAQHWNARVVTLIFLPLVVYTACFWVHFQLLYRTGTGDRKMSANFQAQLRGSRLNAQPYDVAFGSLAELRAVYDGPGLLHSHIHRYPAGSMLQQVTCFPHGDPNNVWQLRHGSGSGGSTTNYTSAPIVFIGDGDIIQLAHNETGATIQTSARFHAPISAHHYEVAAGNTTDGTAGDWRVEIVKQKRRGDKKVHAMTTVFRLRHAELGCLLRVGPTRLPTWGWSQSEVTCVPTSASRRDVRTDDVLWYVEHNTNARVPKGDMSRHVRSNFFVDMVQLNIEMGKTNNALSPDVNKYSALESRPLSWPFLIYPMRMVGWGDTSIKYYEIGNPLLWWASAIACIVYPLRLLFWALQMQRRCSRWRSLREFLDFWDDSKFLWGGWALHFVPFIFMGRVTYIHHYLPALYFALLLLAFELDCVFRRWRGGRYLRACALAVGAAVFLVFLYFAPFTYGWDRPAEELAGRRWLSSWNIFEDFYEM</sequence>
<keyword evidence="7 14" id="KW-0812">Transmembrane</keyword>
<name>A0A9W8D0C8_9FUNG</name>
<dbReference type="EMBL" id="JANBOI010000033">
    <property type="protein sequence ID" value="KAJ1735285.1"/>
    <property type="molecule type" value="Genomic_DNA"/>
</dbReference>
<dbReference type="EC" id="2.4.1.109" evidence="4 14"/>
<evidence type="ECO:0000256" key="12">
    <source>
        <dbReference type="ARBA" id="ARBA00045085"/>
    </source>
</evidence>
<reference evidence="17" key="1">
    <citation type="submission" date="2022-07" db="EMBL/GenBank/DDBJ databases">
        <title>Phylogenomic reconstructions and comparative analyses of Kickxellomycotina fungi.</title>
        <authorList>
            <person name="Reynolds N.K."/>
            <person name="Stajich J.E."/>
            <person name="Barry K."/>
            <person name="Grigoriev I.V."/>
            <person name="Crous P."/>
            <person name="Smith M.E."/>
        </authorList>
    </citation>
    <scope>NUCLEOTIDE SEQUENCE</scope>
    <source>
        <strain evidence="17">BCRC 34381</strain>
    </source>
</reference>
<keyword evidence="6 14" id="KW-0808">Transferase</keyword>
<dbReference type="AlphaFoldDB" id="A0A9W8D0C8"/>
<dbReference type="InterPro" id="IPR027005">
    <property type="entry name" value="PMT-like"/>
</dbReference>
<dbReference type="SUPFAM" id="SSF82109">
    <property type="entry name" value="MIR domain"/>
    <property type="match status" value="1"/>
</dbReference>
<evidence type="ECO:0000313" key="18">
    <source>
        <dbReference type="Proteomes" id="UP001143981"/>
    </source>
</evidence>
<dbReference type="SMART" id="SM00472">
    <property type="entry name" value="MIR"/>
    <property type="match status" value="3"/>
</dbReference>
<dbReference type="InterPro" id="IPR032421">
    <property type="entry name" value="PMT_4TMC"/>
</dbReference>
<feature type="transmembrane region" description="Helical" evidence="14">
    <location>
        <begin position="644"/>
        <end position="665"/>
    </location>
</feature>
<dbReference type="GO" id="GO:0004169">
    <property type="term" value="F:dolichyl-phosphate-mannose-protein mannosyltransferase activity"/>
    <property type="evidence" value="ECO:0007669"/>
    <property type="project" value="UniProtKB-UniRule"/>
</dbReference>
<keyword evidence="10 14" id="KW-1133">Transmembrane helix</keyword>
<dbReference type="InterPro" id="IPR003342">
    <property type="entry name" value="ArnT-like_N"/>
</dbReference>
<evidence type="ECO:0000313" key="17">
    <source>
        <dbReference type="EMBL" id="KAJ1735285.1"/>
    </source>
</evidence>
<feature type="transmembrane region" description="Helical" evidence="14">
    <location>
        <begin position="187"/>
        <end position="205"/>
    </location>
</feature>
<feature type="region of interest" description="Disordered" evidence="15">
    <location>
        <begin position="26"/>
        <end position="45"/>
    </location>
</feature>
<evidence type="ECO:0000259" key="16">
    <source>
        <dbReference type="PROSITE" id="PS50919"/>
    </source>
</evidence>
<feature type="transmembrane region" description="Helical" evidence="14">
    <location>
        <begin position="267"/>
        <end position="299"/>
    </location>
</feature>
<comment type="pathway">
    <text evidence="2 14">Protein modification; protein glycosylation.</text>
</comment>
<evidence type="ECO:0000256" key="5">
    <source>
        <dbReference type="ARBA" id="ARBA00022676"/>
    </source>
</evidence>
<feature type="transmembrane region" description="Helical" evidence="14">
    <location>
        <begin position="740"/>
        <end position="760"/>
    </location>
</feature>
<feature type="transmembrane region" description="Helical" evidence="14">
    <location>
        <begin position="212"/>
        <end position="232"/>
    </location>
</feature>
<dbReference type="InterPro" id="IPR036300">
    <property type="entry name" value="MIR_dom_sf"/>
</dbReference>
<organism evidence="17 18">
    <name type="scientific">Coemansia biformis</name>
    <dbReference type="NCBI Taxonomy" id="1286918"/>
    <lineage>
        <taxon>Eukaryota</taxon>
        <taxon>Fungi</taxon>
        <taxon>Fungi incertae sedis</taxon>
        <taxon>Zoopagomycota</taxon>
        <taxon>Kickxellomycotina</taxon>
        <taxon>Kickxellomycetes</taxon>
        <taxon>Kickxellales</taxon>
        <taxon>Kickxellaceae</taxon>
        <taxon>Coemansia</taxon>
    </lineage>
</organism>
<evidence type="ECO:0000256" key="3">
    <source>
        <dbReference type="ARBA" id="ARBA00007222"/>
    </source>
</evidence>